<dbReference type="RefSeq" id="WP_027462579.1">
    <property type="nucleotide sequence ID" value="NZ_CP021081.1"/>
</dbReference>
<evidence type="ECO:0000313" key="3">
    <source>
        <dbReference type="Proteomes" id="UP000259030"/>
    </source>
</evidence>
<name>A0A221SVQ4_9DEIO</name>
<protein>
    <submittedName>
        <fullName evidence="2">Uncharacterized protein</fullName>
    </submittedName>
</protein>
<dbReference type="AlphaFoldDB" id="A0A221SVQ4"/>
<evidence type="ECO:0000313" key="2">
    <source>
        <dbReference type="EMBL" id="ASN80691.1"/>
    </source>
</evidence>
<sequence>MTLPPTPARLPQAPAHPPATPPADPDWLVLHDVPGRGVSPLALDLLRLEVEGRARQLTAALGVTDPERWHARLFAVHAGRACLHGPHLRALTAGLEHPVQVAFHAALGVAAAVPEPALPDARLRLDLLRLPALRSRDVPAPPTPQCRDAAARLLHACDVLTTHPGTMTPFAAALSAGVLGAALRQWLDQREALPLDWLCGLGGPDTPGHALHARADRQAGTTLSGARRGQYRSLVQDTRRHQQALEDWEALRERTYRAALRAALRLGQALTARGTLARAGDVRLLRVEELLAAADGRLAALDVRTLIRLRREASRPKAATEGRGGLATRWHATPLAPGVRDGRLQRWDGAVLPELPGLDAPPLVLLGPAPTRRPWPFPETVAGLLLTDCLPFGPSARRAREGGLAALSLPADLAAALPDGALVRLDAYRGTVTVLQEAGGLTPHRPAPDAERPASARPPVPEMPPLPLLLNMEF</sequence>
<dbReference type="EMBL" id="CP021081">
    <property type="protein sequence ID" value="ASN80691.1"/>
    <property type="molecule type" value="Genomic_DNA"/>
</dbReference>
<accession>A0A221SVQ4</accession>
<evidence type="ECO:0000256" key="1">
    <source>
        <dbReference type="SAM" id="MobiDB-lite"/>
    </source>
</evidence>
<reference evidence="2 3" key="1">
    <citation type="submission" date="2017-05" db="EMBL/GenBank/DDBJ databases">
        <title>The complete genome sequence of Deinococcus ficus isolated from the rhizosphere of the Ficus religiosa L. in Taiwan.</title>
        <authorList>
            <person name="Wu K.-M."/>
            <person name="Liao T.-L."/>
            <person name="Liu Y.-M."/>
            <person name="Young C.-C."/>
            <person name="Tsai S.-F."/>
        </authorList>
    </citation>
    <scope>NUCLEOTIDE SEQUENCE [LARGE SCALE GENOMIC DNA]</scope>
    <source>
        <strain evidence="2 3">CC-FR2-10</strain>
    </source>
</reference>
<keyword evidence="3" id="KW-1185">Reference proteome</keyword>
<feature type="region of interest" description="Disordered" evidence="1">
    <location>
        <begin position="1"/>
        <end position="24"/>
    </location>
</feature>
<dbReference type="STRING" id="317577.GCA_000419625_02624"/>
<gene>
    <name evidence="2" type="ORF">DFI_06455</name>
</gene>
<proteinExistence type="predicted"/>
<feature type="region of interest" description="Disordered" evidence="1">
    <location>
        <begin position="439"/>
        <end position="474"/>
    </location>
</feature>
<dbReference type="KEGG" id="dfc:DFI_06455"/>
<feature type="compositionally biased region" description="Pro residues" evidence="1">
    <location>
        <begin position="456"/>
        <end position="467"/>
    </location>
</feature>
<organism evidence="2 3">
    <name type="scientific">Deinococcus ficus</name>
    <dbReference type="NCBI Taxonomy" id="317577"/>
    <lineage>
        <taxon>Bacteria</taxon>
        <taxon>Thermotogati</taxon>
        <taxon>Deinococcota</taxon>
        <taxon>Deinococci</taxon>
        <taxon>Deinococcales</taxon>
        <taxon>Deinococcaceae</taxon>
        <taxon>Deinococcus</taxon>
    </lineage>
</organism>
<dbReference type="Proteomes" id="UP000259030">
    <property type="component" value="Chromosome"/>
</dbReference>